<dbReference type="Proteomes" id="UP001219355">
    <property type="component" value="Chromosome 2"/>
</dbReference>
<accession>A0AAF0DI07</accession>
<dbReference type="PROSITE" id="PS51186">
    <property type="entry name" value="GNAT"/>
    <property type="match status" value="1"/>
</dbReference>
<reference evidence="2" key="1">
    <citation type="submission" date="2023-03" db="EMBL/GenBank/DDBJ databases">
        <title>Emydomyces testavorans Genome Sequence.</title>
        <authorList>
            <person name="Hoyer L."/>
        </authorList>
    </citation>
    <scope>NUCLEOTIDE SEQUENCE</scope>
    <source>
        <strain evidence="2">16-2883</strain>
    </source>
</reference>
<keyword evidence="3" id="KW-1185">Reference proteome</keyword>
<dbReference type="InterPro" id="IPR000182">
    <property type="entry name" value="GNAT_dom"/>
</dbReference>
<sequence>MASLSSSPTYQILPVEESDALEMAKVEALAFKSQEFSTIVFGGCTPTIHEFRAQRFKRIMAEDTTVRFAKVMVDGRLAAFAQWNLHLDPNWHVEGRRDEKNAEFKEKEGWRDEKIPELPPGANAEAFHEFYGWLVDVRRRWMGGQKHLLLSLLVTLPEFQGRGIGSALLRDGFAVAAEHNVPVWLEASEEGYSLYKRLGFEDVEAFELDLTKYGGRTVSRGVGMIRAAGEAATEIVL</sequence>
<feature type="domain" description="N-acetyltransferase" evidence="1">
    <location>
        <begin position="64"/>
        <end position="229"/>
    </location>
</feature>
<dbReference type="GO" id="GO:0016747">
    <property type="term" value="F:acyltransferase activity, transferring groups other than amino-acyl groups"/>
    <property type="evidence" value="ECO:0007669"/>
    <property type="project" value="InterPro"/>
</dbReference>
<name>A0AAF0DI07_9EURO</name>
<evidence type="ECO:0000259" key="1">
    <source>
        <dbReference type="PROSITE" id="PS51186"/>
    </source>
</evidence>
<dbReference type="EMBL" id="CP120628">
    <property type="protein sequence ID" value="WEW59109.1"/>
    <property type="molecule type" value="Genomic_DNA"/>
</dbReference>
<proteinExistence type="predicted"/>
<dbReference type="InterPro" id="IPR016181">
    <property type="entry name" value="Acyl_CoA_acyltransferase"/>
</dbReference>
<dbReference type="InterPro" id="IPR052523">
    <property type="entry name" value="Trichothecene_AcTrans"/>
</dbReference>
<organism evidence="2 3">
    <name type="scientific">Emydomyces testavorans</name>
    <dbReference type="NCBI Taxonomy" id="2070801"/>
    <lineage>
        <taxon>Eukaryota</taxon>
        <taxon>Fungi</taxon>
        <taxon>Dikarya</taxon>
        <taxon>Ascomycota</taxon>
        <taxon>Pezizomycotina</taxon>
        <taxon>Eurotiomycetes</taxon>
        <taxon>Eurotiomycetidae</taxon>
        <taxon>Onygenales</taxon>
        <taxon>Nannizziopsiaceae</taxon>
        <taxon>Emydomyces</taxon>
    </lineage>
</organism>
<dbReference type="Pfam" id="PF13508">
    <property type="entry name" value="Acetyltransf_7"/>
    <property type="match status" value="1"/>
</dbReference>
<dbReference type="CDD" id="cd04301">
    <property type="entry name" value="NAT_SF"/>
    <property type="match status" value="1"/>
</dbReference>
<dbReference type="PANTHER" id="PTHR42791">
    <property type="entry name" value="GNAT FAMILY ACETYLTRANSFERASE"/>
    <property type="match status" value="1"/>
</dbReference>
<dbReference type="SUPFAM" id="SSF55729">
    <property type="entry name" value="Acyl-CoA N-acyltransferases (Nat)"/>
    <property type="match status" value="1"/>
</dbReference>
<dbReference type="PANTHER" id="PTHR42791:SF2">
    <property type="entry name" value="N-ACETYLTRANSFERASE DOMAIN-CONTAINING PROTEIN"/>
    <property type="match status" value="1"/>
</dbReference>
<protein>
    <recommendedName>
        <fullName evidence="1">N-acetyltransferase domain-containing protein</fullName>
    </recommendedName>
</protein>
<evidence type="ECO:0000313" key="2">
    <source>
        <dbReference type="EMBL" id="WEW59109.1"/>
    </source>
</evidence>
<dbReference type="AlphaFoldDB" id="A0AAF0DI07"/>
<dbReference type="Gene3D" id="3.40.630.30">
    <property type="match status" value="1"/>
</dbReference>
<gene>
    <name evidence="2" type="ORF">PRK78_004578</name>
</gene>
<evidence type="ECO:0000313" key="3">
    <source>
        <dbReference type="Proteomes" id="UP001219355"/>
    </source>
</evidence>